<name>A0AAV4T2F2_CAEEX</name>
<dbReference type="EMBL" id="BPLR01010463">
    <property type="protein sequence ID" value="GIY39431.1"/>
    <property type="molecule type" value="Genomic_DNA"/>
</dbReference>
<comment type="caution">
    <text evidence="1">The sequence shown here is derived from an EMBL/GenBank/DDBJ whole genome shotgun (WGS) entry which is preliminary data.</text>
</comment>
<reference evidence="1 2" key="1">
    <citation type="submission" date="2021-06" db="EMBL/GenBank/DDBJ databases">
        <title>Caerostris extrusa draft genome.</title>
        <authorList>
            <person name="Kono N."/>
            <person name="Arakawa K."/>
        </authorList>
    </citation>
    <scope>NUCLEOTIDE SEQUENCE [LARGE SCALE GENOMIC DNA]</scope>
</reference>
<keyword evidence="2" id="KW-1185">Reference proteome</keyword>
<proteinExistence type="predicted"/>
<organism evidence="1 2">
    <name type="scientific">Caerostris extrusa</name>
    <name type="common">Bark spider</name>
    <name type="synonym">Caerostris bankana</name>
    <dbReference type="NCBI Taxonomy" id="172846"/>
    <lineage>
        <taxon>Eukaryota</taxon>
        <taxon>Metazoa</taxon>
        <taxon>Ecdysozoa</taxon>
        <taxon>Arthropoda</taxon>
        <taxon>Chelicerata</taxon>
        <taxon>Arachnida</taxon>
        <taxon>Araneae</taxon>
        <taxon>Araneomorphae</taxon>
        <taxon>Entelegynae</taxon>
        <taxon>Araneoidea</taxon>
        <taxon>Araneidae</taxon>
        <taxon>Caerostris</taxon>
    </lineage>
</organism>
<accession>A0AAV4T2F2</accession>
<dbReference type="Proteomes" id="UP001054945">
    <property type="component" value="Unassembled WGS sequence"/>
</dbReference>
<evidence type="ECO:0000313" key="1">
    <source>
        <dbReference type="EMBL" id="GIY39431.1"/>
    </source>
</evidence>
<dbReference type="AlphaFoldDB" id="A0AAV4T2F2"/>
<evidence type="ECO:0000313" key="2">
    <source>
        <dbReference type="Proteomes" id="UP001054945"/>
    </source>
</evidence>
<protein>
    <submittedName>
        <fullName evidence="1">Uncharacterized protein</fullName>
    </submittedName>
</protein>
<gene>
    <name evidence="1" type="ORF">CEXT_568711</name>
</gene>
<sequence length="87" mass="9591">MRHTASVDLRINSLDVDAVLSIIGKAELNNSLFEDISDTGSTLLQSKAIRFPTMAPVHFGPMVPTALLVMESLLFGEEFKNRDRCVV</sequence>